<dbReference type="InterPro" id="IPR011995">
    <property type="entry name" value="OMPdecase_type-2"/>
</dbReference>
<dbReference type="Pfam" id="PF00215">
    <property type="entry name" value="OMPdecase"/>
    <property type="match status" value="1"/>
</dbReference>
<dbReference type="EMBL" id="LCSD01000003">
    <property type="protein sequence ID" value="KKW47878.1"/>
    <property type="molecule type" value="Genomic_DNA"/>
</dbReference>
<keyword evidence="5" id="KW-0456">Lyase</keyword>
<dbReference type="SUPFAM" id="SSF51366">
    <property type="entry name" value="Ribulose-phoshate binding barrel"/>
    <property type="match status" value="1"/>
</dbReference>
<evidence type="ECO:0000313" key="9">
    <source>
        <dbReference type="EMBL" id="KKW47878.1"/>
    </source>
</evidence>
<sequence length="287" mass="31387">MSNGRNFRELLEGQWSEGKFLCVGLDADITKIPSAAEKEDTRAIIVAFNRRLVDATKDLVCSYKPNPAFYEAHGDEGWAALRETIMYIHEAAPEVAVILDAKRGDIGNTNEQYALSAFEHLQADAITVQPYLGREPLEPFYSRKDKGVIVLCHTSNPGAGEIQGLEVSKSDEVRPHRIAEPLYKLVARLAATSWNGNGNSCVMVGATYPKELGEVRAIVGDMPILIAGIGAQEGSLQKTIQNGLDSRKRGLIVNAARSIIYASREADFAEVARKKTEELHHAIASVL</sequence>
<comment type="similarity">
    <text evidence="2">Belongs to the OMP decarboxylase family. Type 2 subfamily.</text>
</comment>
<evidence type="ECO:0000256" key="5">
    <source>
        <dbReference type="ARBA" id="ARBA00023239"/>
    </source>
</evidence>
<dbReference type="GO" id="GO:0004590">
    <property type="term" value="F:orotidine-5'-phosphate decarboxylase activity"/>
    <property type="evidence" value="ECO:0007669"/>
    <property type="project" value="UniProtKB-UniRule"/>
</dbReference>
<evidence type="ECO:0000313" key="10">
    <source>
        <dbReference type="Proteomes" id="UP000034789"/>
    </source>
</evidence>
<comment type="pathway">
    <text evidence="1">Pyrimidine metabolism; UMP biosynthesis via de novo pathway; UMP from orotate: step 2/2.</text>
</comment>
<comment type="catalytic activity">
    <reaction evidence="6">
        <text>orotidine 5'-phosphate + H(+) = UMP + CO2</text>
        <dbReference type="Rhea" id="RHEA:11596"/>
        <dbReference type="ChEBI" id="CHEBI:15378"/>
        <dbReference type="ChEBI" id="CHEBI:16526"/>
        <dbReference type="ChEBI" id="CHEBI:57538"/>
        <dbReference type="ChEBI" id="CHEBI:57865"/>
        <dbReference type="EC" id="4.1.1.23"/>
    </reaction>
</comment>
<comment type="caution">
    <text evidence="9">The sequence shown here is derived from an EMBL/GenBank/DDBJ whole genome shotgun (WGS) entry which is preliminary data.</text>
</comment>
<reference evidence="9 10" key="1">
    <citation type="journal article" date="2015" name="Nature">
        <title>rRNA introns, odd ribosomes, and small enigmatic genomes across a large radiation of phyla.</title>
        <authorList>
            <person name="Brown C.T."/>
            <person name="Hug L.A."/>
            <person name="Thomas B.C."/>
            <person name="Sharon I."/>
            <person name="Castelle C.J."/>
            <person name="Singh A."/>
            <person name="Wilkins M.J."/>
            <person name="Williams K.H."/>
            <person name="Banfield J.F."/>
        </authorList>
    </citation>
    <scope>NUCLEOTIDE SEQUENCE [LARGE SCALE GENOMIC DNA]</scope>
</reference>
<dbReference type="GO" id="GO:0044205">
    <property type="term" value="P:'de novo' UMP biosynthetic process"/>
    <property type="evidence" value="ECO:0007669"/>
    <property type="project" value="UniProtKB-UniPathway"/>
</dbReference>
<dbReference type="NCBIfam" id="TIGR02127">
    <property type="entry name" value="pyrF_sub2"/>
    <property type="match status" value="1"/>
</dbReference>
<keyword evidence="4" id="KW-0665">Pyrimidine biosynthesis</keyword>
<feature type="domain" description="Orotidine 5'-phosphate decarboxylase" evidence="8">
    <location>
        <begin position="20"/>
        <end position="272"/>
    </location>
</feature>
<dbReference type="Proteomes" id="UP000034789">
    <property type="component" value="Unassembled WGS sequence"/>
</dbReference>
<dbReference type="PANTHER" id="PTHR43375">
    <property type="entry name" value="OROTIDINE 5'-PHOSPHATE DECARBOXYLASE"/>
    <property type="match status" value="1"/>
</dbReference>
<dbReference type="InterPro" id="IPR018089">
    <property type="entry name" value="OMPdecase_AS"/>
</dbReference>
<dbReference type="InterPro" id="IPR013785">
    <property type="entry name" value="Aldolase_TIM"/>
</dbReference>
<protein>
    <recommendedName>
        <fullName evidence="7">Orotidine-5'-phosphate decarboxylase</fullName>
        <ecNumber evidence="7">4.1.1.23</ecNumber>
    </recommendedName>
</protein>
<dbReference type="InterPro" id="IPR001754">
    <property type="entry name" value="OMPdeCOase_dom"/>
</dbReference>
<evidence type="ECO:0000259" key="8">
    <source>
        <dbReference type="SMART" id="SM00934"/>
    </source>
</evidence>
<evidence type="ECO:0000256" key="3">
    <source>
        <dbReference type="ARBA" id="ARBA00022793"/>
    </source>
</evidence>
<dbReference type="PATRIC" id="fig|1618672.3.peg.81"/>
<evidence type="ECO:0000256" key="6">
    <source>
        <dbReference type="ARBA" id="ARBA00049157"/>
    </source>
</evidence>
<dbReference type="GO" id="GO:0006207">
    <property type="term" value="P:'de novo' pyrimidine nucleobase biosynthetic process"/>
    <property type="evidence" value="ECO:0007669"/>
    <property type="project" value="InterPro"/>
</dbReference>
<organism evidence="9 10">
    <name type="scientific">Candidatus Kaiserbacteria bacterium GW2011_GWA2_58_9</name>
    <dbReference type="NCBI Taxonomy" id="1618672"/>
    <lineage>
        <taxon>Bacteria</taxon>
        <taxon>Candidatus Kaiseribacteriota</taxon>
    </lineage>
</organism>
<keyword evidence="3" id="KW-0210">Decarboxylase</keyword>
<dbReference type="Gene3D" id="3.20.20.70">
    <property type="entry name" value="Aldolase class I"/>
    <property type="match status" value="1"/>
</dbReference>
<proteinExistence type="inferred from homology"/>
<dbReference type="PANTHER" id="PTHR43375:SF1">
    <property type="entry name" value="OROTIDINE 5'-PHOSPHATE DECARBOXYLASE"/>
    <property type="match status" value="1"/>
</dbReference>
<dbReference type="CDD" id="cd04725">
    <property type="entry name" value="OMP_decarboxylase_like"/>
    <property type="match status" value="1"/>
</dbReference>
<evidence type="ECO:0000256" key="1">
    <source>
        <dbReference type="ARBA" id="ARBA00004861"/>
    </source>
</evidence>
<dbReference type="AlphaFoldDB" id="A0A0G1YWN6"/>
<dbReference type="SMART" id="SM00934">
    <property type="entry name" value="OMPdecase"/>
    <property type="match status" value="1"/>
</dbReference>
<name>A0A0G1YWN6_9BACT</name>
<accession>A0A0G1YWN6</accession>
<dbReference type="EC" id="4.1.1.23" evidence="7"/>
<evidence type="ECO:0000256" key="4">
    <source>
        <dbReference type="ARBA" id="ARBA00022975"/>
    </source>
</evidence>
<dbReference type="PROSITE" id="PS00156">
    <property type="entry name" value="OMPDECASE"/>
    <property type="match status" value="1"/>
</dbReference>
<dbReference type="UniPathway" id="UPA00070">
    <property type="reaction ID" value="UER00120"/>
</dbReference>
<evidence type="ECO:0000256" key="2">
    <source>
        <dbReference type="ARBA" id="ARBA00008847"/>
    </source>
</evidence>
<evidence type="ECO:0000256" key="7">
    <source>
        <dbReference type="NCBIfam" id="TIGR02127"/>
    </source>
</evidence>
<gene>
    <name evidence="9" type="ORF">UY98_C0003G0008</name>
</gene>
<dbReference type="InterPro" id="IPR011060">
    <property type="entry name" value="RibuloseP-bd_barrel"/>
</dbReference>